<dbReference type="Proteomes" id="UP001404956">
    <property type="component" value="Unassembled WGS sequence"/>
</dbReference>
<dbReference type="InterPro" id="IPR039564">
    <property type="entry name" value="Peptidase_C39-like"/>
</dbReference>
<evidence type="ECO:0000259" key="2">
    <source>
        <dbReference type="Pfam" id="PF13529"/>
    </source>
</evidence>
<proteinExistence type="predicted"/>
<sequence length="376" mass="40529">MQKSIFLALLPAALLISACNNTPQVQDPPKAEAPMKVTDSAYSTTLVWKTANHWMNGTLDGLKLSGDTLILAEGKTSGTLTSNVITVNAYDQLIPSWNAETGEKGSLSIEVRHQKADNTWTKWYTFGTWSQAEGRASVDDQKDADGTVWTDTNNLYGSATTTRYQYRVTLKDGATLKQVAMNTVDTDQQMSGAGAPSDKSAWGKVLDVPERSQMIYPDGGEVWCSPTSTSMVMAFYGIDVTVPDAAKGTYDAVYDGMGNWPFNVAYAAEHGLRGFVTRVPSLAAAEKYIKAGIPVVASIRWKAGELPGAAIPSSNGHLVVIVGFDAQGNPVVNDPAAADNESVQRTYPRDIFEKLWLNASGGMLYVIHKSGMTVPQ</sequence>
<evidence type="ECO:0000313" key="4">
    <source>
        <dbReference type="Proteomes" id="UP001404956"/>
    </source>
</evidence>
<dbReference type="CDD" id="cd02549">
    <property type="entry name" value="Peptidase_C39A"/>
    <property type="match status" value="1"/>
</dbReference>
<feature type="chain" id="PRO_5046571624" description="Peptidase C39-like domain-containing protein" evidence="1">
    <location>
        <begin position="19"/>
        <end position="376"/>
    </location>
</feature>
<dbReference type="Pfam" id="PF13529">
    <property type="entry name" value="Peptidase_C39_2"/>
    <property type="match status" value="1"/>
</dbReference>
<dbReference type="EMBL" id="BAABRV010000005">
    <property type="protein sequence ID" value="GAA5533828.1"/>
    <property type="molecule type" value="Genomic_DNA"/>
</dbReference>
<evidence type="ECO:0000256" key="1">
    <source>
        <dbReference type="SAM" id="SignalP"/>
    </source>
</evidence>
<comment type="caution">
    <text evidence="3">The sequence shown here is derived from an EMBL/GenBank/DDBJ whole genome shotgun (WGS) entry which is preliminary data.</text>
</comment>
<dbReference type="PROSITE" id="PS51257">
    <property type="entry name" value="PROKAR_LIPOPROTEIN"/>
    <property type="match status" value="1"/>
</dbReference>
<gene>
    <name evidence="3" type="ORF">Dalu01_02236</name>
</gene>
<accession>A0ABP9XGS4</accession>
<dbReference type="Gene3D" id="3.90.70.10">
    <property type="entry name" value="Cysteine proteinases"/>
    <property type="match status" value="1"/>
</dbReference>
<name>A0ABP9XGS4_9DEIO</name>
<dbReference type="InterPro" id="IPR039563">
    <property type="entry name" value="Peptidase_C39_single_dom"/>
</dbReference>
<evidence type="ECO:0000313" key="3">
    <source>
        <dbReference type="EMBL" id="GAA5533828.1"/>
    </source>
</evidence>
<protein>
    <recommendedName>
        <fullName evidence="2">Peptidase C39-like domain-containing protein</fullName>
    </recommendedName>
</protein>
<organism evidence="3 4">
    <name type="scientific">Deinococcus aluminii</name>
    <dbReference type="NCBI Taxonomy" id="1656885"/>
    <lineage>
        <taxon>Bacteria</taxon>
        <taxon>Thermotogati</taxon>
        <taxon>Deinococcota</taxon>
        <taxon>Deinococci</taxon>
        <taxon>Deinococcales</taxon>
        <taxon>Deinococcaceae</taxon>
        <taxon>Deinococcus</taxon>
    </lineage>
</organism>
<feature type="signal peptide" evidence="1">
    <location>
        <begin position="1"/>
        <end position="18"/>
    </location>
</feature>
<reference evidence="3 4" key="1">
    <citation type="submission" date="2024-02" db="EMBL/GenBank/DDBJ databases">
        <title>Deinococcus aluminii NBRC 112889.</title>
        <authorList>
            <person name="Ichikawa N."/>
            <person name="Katano-Makiyama Y."/>
            <person name="Hidaka K."/>
        </authorList>
    </citation>
    <scope>NUCLEOTIDE SEQUENCE [LARGE SCALE GENOMIC DNA]</scope>
    <source>
        <strain evidence="3 4">NBRC 112889</strain>
    </source>
</reference>
<keyword evidence="4" id="KW-1185">Reference proteome</keyword>
<feature type="domain" description="Peptidase C39-like" evidence="2">
    <location>
        <begin position="206"/>
        <end position="336"/>
    </location>
</feature>
<keyword evidence="1" id="KW-0732">Signal</keyword>